<accession>A0AAV7E408</accession>
<dbReference type="AlphaFoldDB" id="A0AAV7E408"/>
<evidence type="ECO:0000313" key="1">
    <source>
        <dbReference type="EMBL" id="KAG9442137.1"/>
    </source>
</evidence>
<reference evidence="1 2" key="1">
    <citation type="submission" date="2021-07" db="EMBL/GenBank/DDBJ databases">
        <title>The Aristolochia fimbriata genome: insights into angiosperm evolution, floral development and chemical biosynthesis.</title>
        <authorList>
            <person name="Jiao Y."/>
        </authorList>
    </citation>
    <scope>NUCLEOTIDE SEQUENCE [LARGE SCALE GENOMIC DNA]</scope>
    <source>
        <strain evidence="1">IBCAS-2021</strain>
        <tissue evidence="1">Leaf</tissue>
    </source>
</reference>
<comment type="caution">
    <text evidence="1">The sequence shown here is derived from an EMBL/GenBank/DDBJ whole genome shotgun (WGS) entry which is preliminary data.</text>
</comment>
<organism evidence="1 2">
    <name type="scientific">Aristolochia fimbriata</name>
    <name type="common">White veined hardy Dutchman's pipe vine</name>
    <dbReference type="NCBI Taxonomy" id="158543"/>
    <lineage>
        <taxon>Eukaryota</taxon>
        <taxon>Viridiplantae</taxon>
        <taxon>Streptophyta</taxon>
        <taxon>Embryophyta</taxon>
        <taxon>Tracheophyta</taxon>
        <taxon>Spermatophyta</taxon>
        <taxon>Magnoliopsida</taxon>
        <taxon>Magnoliidae</taxon>
        <taxon>Piperales</taxon>
        <taxon>Aristolochiaceae</taxon>
        <taxon>Aristolochia</taxon>
    </lineage>
</organism>
<proteinExistence type="predicted"/>
<gene>
    <name evidence="1" type="ORF">H6P81_017991</name>
</gene>
<protein>
    <submittedName>
        <fullName evidence="1">Uncharacterized protein</fullName>
    </submittedName>
</protein>
<keyword evidence="2" id="KW-1185">Reference proteome</keyword>
<evidence type="ECO:0000313" key="2">
    <source>
        <dbReference type="Proteomes" id="UP000825729"/>
    </source>
</evidence>
<dbReference type="Proteomes" id="UP000825729">
    <property type="component" value="Unassembled WGS sequence"/>
</dbReference>
<dbReference type="EMBL" id="JAINDJ010000007">
    <property type="protein sequence ID" value="KAG9442137.1"/>
    <property type="molecule type" value="Genomic_DNA"/>
</dbReference>
<name>A0AAV7E408_ARIFI</name>
<sequence length="101" mass="11513">MTVGRLYTRLPLSSEAVSFALMMSHMQGGCPIDYNTITDLFLQVNLGNAPLVWCLSWSNVRRGVVYFYSLCDDLLIKVTNKNALFKLLARYMVQRMDPVLC</sequence>